<feature type="compositionally biased region" description="Polar residues" evidence="2">
    <location>
        <begin position="260"/>
        <end position="278"/>
    </location>
</feature>
<organism evidence="3">
    <name type="scientific">Skeletonema marinoi</name>
    <dbReference type="NCBI Taxonomy" id="267567"/>
    <lineage>
        <taxon>Eukaryota</taxon>
        <taxon>Sar</taxon>
        <taxon>Stramenopiles</taxon>
        <taxon>Ochrophyta</taxon>
        <taxon>Bacillariophyta</taxon>
        <taxon>Coscinodiscophyceae</taxon>
        <taxon>Thalassiosirophycidae</taxon>
        <taxon>Thalassiosirales</taxon>
        <taxon>Skeletonemataceae</taxon>
        <taxon>Skeletonema</taxon>
        <taxon>Skeletonema marinoi-dohrnii complex</taxon>
    </lineage>
</organism>
<reference evidence="3" key="1">
    <citation type="submission" date="2021-01" db="EMBL/GenBank/DDBJ databases">
        <authorList>
            <person name="Corre E."/>
            <person name="Pelletier E."/>
            <person name="Niang G."/>
            <person name="Scheremetjew M."/>
            <person name="Finn R."/>
            <person name="Kale V."/>
            <person name="Holt S."/>
            <person name="Cochrane G."/>
            <person name="Meng A."/>
            <person name="Brown T."/>
            <person name="Cohen L."/>
        </authorList>
    </citation>
    <scope>NUCLEOTIDE SEQUENCE</scope>
    <source>
        <strain evidence="3">SM1012Den-03</strain>
    </source>
</reference>
<dbReference type="Gene3D" id="1.25.10.10">
    <property type="entry name" value="Leucine-rich Repeat Variant"/>
    <property type="match status" value="1"/>
</dbReference>
<dbReference type="AlphaFoldDB" id="A0A7S2PTB0"/>
<protein>
    <submittedName>
        <fullName evidence="3">Uncharacterized protein</fullName>
    </submittedName>
</protein>
<accession>A0A7S2PTB0</accession>
<keyword evidence="1" id="KW-0677">Repeat</keyword>
<gene>
    <name evidence="3" type="ORF">SMAR0320_LOCUS16661</name>
</gene>
<feature type="region of interest" description="Disordered" evidence="2">
    <location>
        <begin position="223"/>
        <end position="378"/>
    </location>
</feature>
<evidence type="ECO:0000256" key="2">
    <source>
        <dbReference type="SAM" id="MobiDB-lite"/>
    </source>
</evidence>
<evidence type="ECO:0000256" key="1">
    <source>
        <dbReference type="ARBA" id="ARBA00022737"/>
    </source>
</evidence>
<proteinExistence type="predicted"/>
<dbReference type="PANTHER" id="PTHR22895:SF0">
    <property type="entry name" value="ARMADILLO REPEAT-CONTAINING PROTEIN 6"/>
    <property type="match status" value="1"/>
</dbReference>
<feature type="region of interest" description="Disordered" evidence="2">
    <location>
        <begin position="1"/>
        <end position="23"/>
    </location>
</feature>
<feature type="region of interest" description="Disordered" evidence="2">
    <location>
        <begin position="50"/>
        <end position="141"/>
    </location>
</feature>
<dbReference type="EMBL" id="HBGZ01023442">
    <property type="protein sequence ID" value="CAD9618392.1"/>
    <property type="molecule type" value="Transcribed_RNA"/>
</dbReference>
<feature type="compositionally biased region" description="Low complexity" evidence="2">
    <location>
        <begin position="79"/>
        <end position="90"/>
    </location>
</feature>
<sequence>MPITTRQKARKKKSSAISSSAAADCNDVQRISNSEVDNSLLGFDAVSNSTMDSDHDSHNNHNHLMPTMNIDSGSLGTRSPSPSDISDPSSLGSKRSRTELDDDNMEDNNHNNSAKKRAPIPSAPGSAPNDFRRTDRAQGGASPAVMIRMDREREGRCPDCGLETHSMVRRNDGSFVREPLNIEGEVFNGRCLFCNPIDDVGSDTSSQQFIQNVQHSRLSPITSSAHWPSGHNMKQSPARRKHSPTDHARLIPGRNGPVNIYQNNNKMSPQNNLWQQRRNGAGDLSVSSVSCSGGLDTVDSQSVLTGESDERSHRSGLSQNSGGVGQLGKSIALGMGMSGGRENPRQQQHQQRNRAPDPPTLKAIPSKSPKLDTDTPTSMNSRAIVRKHSSEEDVQRAVVIAHSKLPSSIYHHHMYPLENGAEQAFIEKTRLYLESGSGDICDVIVAMRRFPFSLSIQSVACEKLYVHCFERDHAHAIGLAGGVRTIIDAMEHHPNDVALQHTCAGMIKHLACASPYNLDMLDRMGAVGILMATMECHSRNALLLEACCWAIEGMARVHSPEFKMKVARCGGIHSAMKAVEAFPDNDALLRAAFHCLRQLGYNPSSFGYQNQQQMGSIPQNFPMDNGNQT</sequence>
<name>A0A7S2PTB0_9STRA</name>
<feature type="compositionally biased region" description="Low complexity" evidence="2">
    <location>
        <begin position="283"/>
        <end position="296"/>
    </location>
</feature>
<dbReference type="InterPro" id="IPR011989">
    <property type="entry name" value="ARM-like"/>
</dbReference>
<feature type="compositionally biased region" description="Polar residues" evidence="2">
    <location>
        <begin position="69"/>
        <end position="78"/>
    </location>
</feature>
<dbReference type="InterPro" id="IPR016024">
    <property type="entry name" value="ARM-type_fold"/>
</dbReference>
<dbReference type="SUPFAM" id="SSF48371">
    <property type="entry name" value="ARM repeat"/>
    <property type="match status" value="1"/>
</dbReference>
<evidence type="ECO:0000313" key="3">
    <source>
        <dbReference type="EMBL" id="CAD9618392.1"/>
    </source>
</evidence>
<dbReference type="PANTHER" id="PTHR22895">
    <property type="entry name" value="ARMADILLO REPEAT-CONTAINING PROTEIN 6"/>
    <property type="match status" value="1"/>
</dbReference>